<dbReference type="Gene3D" id="1.25.40.10">
    <property type="entry name" value="Tetratricopeptide repeat domain"/>
    <property type="match status" value="2"/>
</dbReference>
<comment type="similarity">
    <text evidence="1">Belongs to the AfsR/DnrI/RedD regulatory family.</text>
</comment>
<evidence type="ECO:0000256" key="3">
    <source>
        <dbReference type="ARBA" id="ARBA00023125"/>
    </source>
</evidence>
<dbReference type="Proteomes" id="UP001500655">
    <property type="component" value="Unassembled WGS sequence"/>
</dbReference>
<keyword evidence="2" id="KW-0805">Transcription regulation</keyword>
<dbReference type="SMART" id="SM00028">
    <property type="entry name" value="TPR"/>
    <property type="match status" value="7"/>
</dbReference>
<evidence type="ECO:0000256" key="1">
    <source>
        <dbReference type="ARBA" id="ARBA00005820"/>
    </source>
</evidence>
<keyword evidence="4" id="KW-0804">Transcription</keyword>
<dbReference type="SMART" id="SM01043">
    <property type="entry name" value="BTAD"/>
    <property type="match status" value="1"/>
</dbReference>
<dbReference type="SUPFAM" id="SSF46894">
    <property type="entry name" value="C-terminal effector domain of the bipartite response regulators"/>
    <property type="match status" value="1"/>
</dbReference>
<keyword evidence="3" id="KW-0238">DNA-binding</keyword>
<keyword evidence="8" id="KW-1185">Reference proteome</keyword>
<dbReference type="PANTHER" id="PTHR35807:SF1">
    <property type="entry name" value="TRANSCRIPTIONAL REGULATOR REDD"/>
    <property type="match status" value="1"/>
</dbReference>
<gene>
    <name evidence="7" type="ORF">GCM10009681_07500</name>
</gene>
<evidence type="ECO:0000259" key="5">
    <source>
        <dbReference type="SMART" id="SM00862"/>
    </source>
</evidence>
<evidence type="ECO:0000313" key="8">
    <source>
        <dbReference type="Proteomes" id="UP001500655"/>
    </source>
</evidence>
<dbReference type="InterPro" id="IPR027417">
    <property type="entry name" value="P-loop_NTPase"/>
</dbReference>
<dbReference type="RefSeq" id="WP_344076814.1">
    <property type="nucleotide sequence ID" value="NZ_BAAALS010000003.1"/>
</dbReference>
<dbReference type="InterPro" id="IPR019734">
    <property type="entry name" value="TPR_rpt"/>
</dbReference>
<protein>
    <submittedName>
        <fullName evidence="7">BTAD domain-containing putative transcriptional regulator</fullName>
    </submittedName>
</protein>
<dbReference type="InterPro" id="IPR001867">
    <property type="entry name" value="OmpR/PhoB-type_DNA-bd"/>
</dbReference>
<dbReference type="PRINTS" id="PR00364">
    <property type="entry name" value="DISEASERSIST"/>
</dbReference>
<dbReference type="Pfam" id="PF17874">
    <property type="entry name" value="TPR_MalT"/>
    <property type="match status" value="1"/>
</dbReference>
<dbReference type="Gene3D" id="1.10.10.10">
    <property type="entry name" value="Winged helix-like DNA-binding domain superfamily/Winged helix DNA-binding domain"/>
    <property type="match status" value="2"/>
</dbReference>
<dbReference type="InterPro" id="IPR036388">
    <property type="entry name" value="WH-like_DNA-bd_sf"/>
</dbReference>
<reference evidence="8" key="1">
    <citation type="journal article" date="2019" name="Int. J. Syst. Evol. Microbiol.">
        <title>The Global Catalogue of Microorganisms (GCM) 10K type strain sequencing project: providing services to taxonomists for standard genome sequencing and annotation.</title>
        <authorList>
            <consortium name="The Broad Institute Genomics Platform"/>
            <consortium name="The Broad Institute Genome Sequencing Center for Infectious Disease"/>
            <person name="Wu L."/>
            <person name="Ma J."/>
        </authorList>
    </citation>
    <scope>NUCLEOTIDE SEQUENCE [LARGE SCALE GENOMIC DNA]</scope>
    <source>
        <strain evidence="8">JCM 13249</strain>
    </source>
</reference>
<proteinExistence type="inferred from homology"/>
<organism evidence="7 8">
    <name type="scientific">Luedemannella helvata</name>
    <dbReference type="NCBI Taxonomy" id="349315"/>
    <lineage>
        <taxon>Bacteria</taxon>
        <taxon>Bacillati</taxon>
        <taxon>Actinomycetota</taxon>
        <taxon>Actinomycetes</taxon>
        <taxon>Micromonosporales</taxon>
        <taxon>Micromonosporaceae</taxon>
        <taxon>Luedemannella</taxon>
    </lineage>
</organism>
<accession>A0ABP4VVK4</accession>
<dbReference type="EMBL" id="BAAALS010000003">
    <property type="protein sequence ID" value="GAA1739250.1"/>
    <property type="molecule type" value="Genomic_DNA"/>
</dbReference>
<dbReference type="InterPro" id="IPR005158">
    <property type="entry name" value="BTAD"/>
</dbReference>
<feature type="domain" description="OmpR/PhoB-type" evidence="5">
    <location>
        <begin position="15"/>
        <end position="91"/>
    </location>
</feature>
<evidence type="ECO:0000256" key="2">
    <source>
        <dbReference type="ARBA" id="ARBA00023015"/>
    </source>
</evidence>
<evidence type="ECO:0000313" key="7">
    <source>
        <dbReference type="EMBL" id="GAA1739250.1"/>
    </source>
</evidence>
<dbReference type="SUPFAM" id="SSF52540">
    <property type="entry name" value="P-loop containing nucleoside triphosphate hydrolases"/>
    <property type="match status" value="1"/>
</dbReference>
<sequence>MGFTVLGPVALVINDDRHTVARAQSRGLLALLLLEADRAVSLPAIIEALWGGAAPPTAKSQVQMAVHAIRRTLVAAGSTASLDSGSFGYRLVVDADDVDLGRFERLVARAQRAADGGDAAAAADLLREGLALWRGEPLADASGAFVDAARARLTDRRLAAVADLADIELRLGRHEALIDDLAALVDAYPMREAIRARLMLALYRGGRQVEALQSFRDYRQLLADEEGIEPGPELTELQVAILRGDARLAGPPAPVPAAAPAPAPEAAVPAQLPADVSGFTGRREHLRQLDEAMARVAGRPAAVVITAVMGTAGVGKTALAVHWAHANRGLFPDGQLSLDLRGFAPGSAPLRPLDALARLLDALGVRPERVPDDADQAASLYRTVTAERRLLVLLDNARDADQVRPLLPGGPGCLVIVTSRDHLAGLVARDGAARVAVDVLGPEEAHCLLATLLGADRVTAEPAATVELARLCSYLPLALRIAAANVIVRGYDTIDSYVTSLRDRDRVGELDIPGDPHAGVRAAFDLSYEALPPATRRLFRLLSLVPGAEVDAAAAAALLGSSVPAASALFDDLVRSHLVQRVGPDRFGCHDLLRRYAAERAEREDPADERAAAAARLYDHYLRHTSAAAAVLYPQTVRLPEPEDQADPPVRFAGEPAASAWLAAESANLAAIITHTAQEGPGEVAWRLADGLRGYYWLTMRTVDWLRTARTALAAAEAAGDVMAQAAARLSLCHMYGVRGQIPDAIREGQAALALSQASGWLPGETNATSYVGIGLWQSGEPEAAIAHFVHGLELCRKLGNGTLEAVLVGNLGGAYAELGQLHRALEQHTHALALAREMGSRTAEAVSLVHVSHTLRDMGEPAQAREHVAQALAIHREIGSRHGEASALRCLAEVALDTGDFDTARRLANQAIALARETNNGRQLPIAICALADLDRATGAPARAVELAEEALGLARHTNDPPVEAYVLIALANAHADLGDHEAARTRAELAVAVGEAGRYQSLAARARTVLGRARLLAGAADEAAGHAREAAAVLAECGHRVGEAEAHELLGDAVDGAGRVAARREALRLFEAAGSYQASRLRALLEGR</sequence>
<evidence type="ECO:0000256" key="4">
    <source>
        <dbReference type="ARBA" id="ARBA00023163"/>
    </source>
</evidence>
<dbReference type="PANTHER" id="PTHR35807">
    <property type="entry name" value="TRANSCRIPTIONAL REGULATOR REDD-RELATED"/>
    <property type="match status" value="1"/>
</dbReference>
<dbReference type="InterPro" id="IPR041617">
    <property type="entry name" value="TPR_MalT"/>
</dbReference>
<dbReference type="InterPro" id="IPR011990">
    <property type="entry name" value="TPR-like_helical_dom_sf"/>
</dbReference>
<dbReference type="SMART" id="SM00862">
    <property type="entry name" value="Trans_reg_C"/>
    <property type="match status" value="1"/>
</dbReference>
<feature type="domain" description="Bacterial transcriptional activator" evidence="6">
    <location>
        <begin position="98"/>
        <end position="242"/>
    </location>
</feature>
<dbReference type="SUPFAM" id="SSF48452">
    <property type="entry name" value="TPR-like"/>
    <property type="match status" value="4"/>
</dbReference>
<dbReference type="Gene3D" id="3.40.50.300">
    <property type="entry name" value="P-loop containing nucleotide triphosphate hydrolases"/>
    <property type="match status" value="1"/>
</dbReference>
<dbReference type="InterPro" id="IPR016032">
    <property type="entry name" value="Sig_transdc_resp-reg_C-effctor"/>
</dbReference>
<name>A0ABP4VVK4_9ACTN</name>
<comment type="caution">
    <text evidence="7">The sequence shown here is derived from an EMBL/GenBank/DDBJ whole genome shotgun (WGS) entry which is preliminary data.</text>
</comment>
<dbReference type="InterPro" id="IPR051677">
    <property type="entry name" value="AfsR-DnrI-RedD_regulator"/>
</dbReference>
<dbReference type="Pfam" id="PF03704">
    <property type="entry name" value="BTAD"/>
    <property type="match status" value="1"/>
</dbReference>
<evidence type="ECO:0000259" key="6">
    <source>
        <dbReference type="SMART" id="SM01043"/>
    </source>
</evidence>
<dbReference type="CDD" id="cd15831">
    <property type="entry name" value="BTAD"/>
    <property type="match status" value="1"/>
</dbReference>